<sequence length="98" mass="11278">MMVHRAGAVQEVLRRLQKLPCGQGVDMRTFKRDRSVQVLRTGDDAFCVVQDGYERREFTEVSLSALKKLLRRLLDKEFPRSNTVRLYALCDAKPPAEP</sequence>
<dbReference type="EMBL" id="CP000112">
    <property type="protein sequence ID" value="ABB37802.2"/>
    <property type="molecule type" value="Genomic_DNA"/>
</dbReference>
<protein>
    <submittedName>
        <fullName evidence="1">Uncharacterized protein</fullName>
    </submittedName>
</protein>
<dbReference type="RefSeq" id="WP_011367043.1">
    <property type="nucleotide sequence ID" value="NC_007519.1"/>
</dbReference>
<dbReference type="STRING" id="207559.Dde_1001"/>
<keyword evidence="2" id="KW-1185">Reference proteome</keyword>
<dbReference type="AlphaFoldDB" id="Q313U4"/>
<name>Q313U4_OLEA2</name>
<dbReference type="KEGG" id="dde:Dde_1001"/>
<evidence type="ECO:0000313" key="2">
    <source>
        <dbReference type="Proteomes" id="UP000002710"/>
    </source>
</evidence>
<gene>
    <name evidence="1" type="ordered locus">Dde_1001</name>
</gene>
<reference evidence="1 2" key="1">
    <citation type="journal article" date="2011" name="J. Bacteriol.">
        <title>Complete genome sequence and updated annotation of Desulfovibrio alaskensis G20.</title>
        <authorList>
            <person name="Hauser L.J."/>
            <person name="Land M.L."/>
            <person name="Brown S.D."/>
            <person name="Larimer F."/>
            <person name="Keller K.L."/>
            <person name="Rapp-Giles B.J."/>
            <person name="Price M.N."/>
            <person name="Lin M."/>
            <person name="Bruce D.C."/>
            <person name="Detter J.C."/>
            <person name="Tapia R."/>
            <person name="Han C.S."/>
            <person name="Goodwin L.A."/>
            <person name="Cheng J.F."/>
            <person name="Pitluck S."/>
            <person name="Copeland A."/>
            <person name="Lucas S."/>
            <person name="Nolan M."/>
            <person name="Lapidus A.L."/>
            <person name="Palumbo A.V."/>
            <person name="Wall J.D."/>
        </authorList>
    </citation>
    <scope>NUCLEOTIDE SEQUENCE [LARGE SCALE GENOMIC DNA]</scope>
    <source>
        <strain evidence="2">ATCC BAA 1058 / DSM 17464 / G20</strain>
    </source>
</reference>
<organism evidence="1 2">
    <name type="scientific">Oleidesulfovibrio alaskensis (strain ATCC BAA-1058 / DSM 17464 / G20)</name>
    <name type="common">Desulfovibrio alaskensis</name>
    <dbReference type="NCBI Taxonomy" id="207559"/>
    <lineage>
        <taxon>Bacteria</taxon>
        <taxon>Pseudomonadati</taxon>
        <taxon>Thermodesulfobacteriota</taxon>
        <taxon>Desulfovibrionia</taxon>
        <taxon>Desulfovibrionales</taxon>
        <taxon>Desulfovibrionaceae</taxon>
        <taxon>Oleidesulfovibrio</taxon>
    </lineage>
</organism>
<dbReference type="eggNOG" id="ENOG503180B">
    <property type="taxonomic scope" value="Bacteria"/>
</dbReference>
<proteinExistence type="predicted"/>
<dbReference type="Proteomes" id="UP000002710">
    <property type="component" value="Chromosome"/>
</dbReference>
<accession>Q313U4</accession>
<evidence type="ECO:0000313" key="1">
    <source>
        <dbReference type="EMBL" id="ABB37802.2"/>
    </source>
</evidence>
<dbReference type="HOGENOM" id="CLU_174016_0_0_7"/>